<dbReference type="InterPro" id="IPR003594">
    <property type="entry name" value="HATPase_dom"/>
</dbReference>
<evidence type="ECO:0000259" key="12">
    <source>
        <dbReference type="PROSITE" id="PS50109"/>
    </source>
</evidence>
<organism evidence="14 15">
    <name type="scientific">Pedococcus bigeumensis</name>
    <dbReference type="NCBI Taxonomy" id="433644"/>
    <lineage>
        <taxon>Bacteria</taxon>
        <taxon>Bacillati</taxon>
        <taxon>Actinomycetota</taxon>
        <taxon>Actinomycetes</taxon>
        <taxon>Micrococcales</taxon>
        <taxon>Intrasporangiaceae</taxon>
        <taxon>Pedococcus</taxon>
    </lineage>
</organism>
<evidence type="ECO:0000313" key="14">
    <source>
        <dbReference type="EMBL" id="TPG17351.1"/>
    </source>
</evidence>
<evidence type="ECO:0000256" key="3">
    <source>
        <dbReference type="ARBA" id="ARBA00012438"/>
    </source>
</evidence>
<keyword evidence="9" id="KW-0902">Two-component regulatory system</keyword>
<keyword evidence="10 11" id="KW-0472">Membrane</keyword>
<dbReference type="InterPro" id="IPR036890">
    <property type="entry name" value="HATPase_C_sf"/>
</dbReference>
<name>A0A502D009_9MICO</name>
<evidence type="ECO:0000256" key="7">
    <source>
        <dbReference type="ARBA" id="ARBA00022777"/>
    </source>
</evidence>
<comment type="catalytic activity">
    <reaction evidence="1">
        <text>ATP + protein L-histidine = ADP + protein N-phospho-L-histidine.</text>
        <dbReference type="EC" id="2.7.13.3"/>
    </reaction>
</comment>
<feature type="transmembrane region" description="Helical" evidence="11">
    <location>
        <begin position="24"/>
        <end position="45"/>
    </location>
</feature>
<dbReference type="OrthoDB" id="5241402at2"/>
<dbReference type="SUPFAM" id="SSF47384">
    <property type="entry name" value="Homodimeric domain of signal transducing histidine kinase"/>
    <property type="match status" value="1"/>
</dbReference>
<keyword evidence="5" id="KW-0808">Transferase</keyword>
<gene>
    <name evidence="14" type="ORF">EAH86_11490</name>
</gene>
<evidence type="ECO:0000256" key="2">
    <source>
        <dbReference type="ARBA" id="ARBA00004236"/>
    </source>
</evidence>
<feature type="transmembrane region" description="Helical" evidence="11">
    <location>
        <begin position="177"/>
        <end position="196"/>
    </location>
</feature>
<evidence type="ECO:0000256" key="10">
    <source>
        <dbReference type="ARBA" id="ARBA00023136"/>
    </source>
</evidence>
<dbReference type="GO" id="GO:0005886">
    <property type="term" value="C:plasma membrane"/>
    <property type="evidence" value="ECO:0007669"/>
    <property type="project" value="UniProtKB-SubCell"/>
</dbReference>
<keyword evidence="7 14" id="KW-0418">Kinase</keyword>
<dbReference type="PRINTS" id="PR00344">
    <property type="entry name" value="BCTRLSENSOR"/>
</dbReference>
<comment type="caution">
    <text evidence="14">The sequence shown here is derived from an EMBL/GenBank/DDBJ whole genome shotgun (WGS) entry which is preliminary data.</text>
</comment>
<dbReference type="Gene3D" id="6.10.340.10">
    <property type="match status" value="1"/>
</dbReference>
<evidence type="ECO:0000256" key="4">
    <source>
        <dbReference type="ARBA" id="ARBA00022553"/>
    </source>
</evidence>
<protein>
    <recommendedName>
        <fullName evidence="3">histidine kinase</fullName>
        <ecNumber evidence="3">2.7.13.3</ecNumber>
    </recommendedName>
</protein>
<dbReference type="PANTHER" id="PTHR45436:SF5">
    <property type="entry name" value="SENSOR HISTIDINE KINASE TRCS"/>
    <property type="match status" value="1"/>
</dbReference>
<dbReference type="PROSITE" id="PS50885">
    <property type="entry name" value="HAMP"/>
    <property type="match status" value="1"/>
</dbReference>
<evidence type="ECO:0000256" key="9">
    <source>
        <dbReference type="ARBA" id="ARBA00023012"/>
    </source>
</evidence>
<evidence type="ECO:0000256" key="5">
    <source>
        <dbReference type="ARBA" id="ARBA00022679"/>
    </source>
</evidence>
<dbReference type="PROSITE" id="PS50109">
    <property type="entry name" value="HIS_KIN"/>
    <property type="match status" value="1"/>
</dbReference>
<dbReference type="SMART" id="SM00388">
    <property type="entry name" value="HisKA"/>
    <property type="match status" value="1"/>
</dbReference>
<dbReference type="Proteomes" id="UP000317722">
    <property type="component" value="Unassembled WGS sequence"/>
</dbReference>
<dbReference type="Pfam" id="PF02518">
    <property type="entry name" value="HATPase_c"/>
    <property type="match status" value="1"/>
</dbReference>
<dbReference type="CDD" id="cd06225">
    <property type="entry name" value="HAMP"/>
    <property type="match status" value="1"/>
</dbReference>
<dbReference type="PANTHER" id="PTHR45436">
    <property type="entry name" value="SENSOR HISTIDINE KINASE YKOH"/>
    <property type="match status" value="1"/>
</dbReference>
<dbReference type="InterPro" id="IPR004358">
    <property type="entry name" value="Sig_transdc_His_kin-like_C"/>
</dbReference>
<dbReference type="EMBL" id="RCZM01000003">
    <property type="protein sequence ID" value="TPG17351.1"/>
    <property type="molecule type" value="Genomic_DNA"/>
</dbReference>
<dbReference type="InterPro" id="IPR036097">
    <property type="entry name" value="HisK_dim/P_sf"/>
</dbReference>
<dbReference type="Pfam" id="PF00672">
    <property type="entry name" value="HAMP"/>
    <property type="match status" value="1"/>
</dbReference>
<reference evidence="14 15" key="1">
    <citation type="journal article" date="2019" name="Environ. Microbiol.">
        <title>Species interactions and distinct microbial communities in high Arctic permafrost affected cryosols are associated with the CH4 and CO2 gas fluxes.</title>
        <authorList>
            <person name="Altshuler I."/>
            <person name="Hamel J."/>
            <person name="Turney S."/>
            <person name="Magnuson E."/>
            <person name="Levesque R."/>
            <person name="Greer C."/>
            <person name="Whyte L.G."/>
        </authorList>
    </citation>
    <scope>NUCLEOTIDE SEQUENCE [LARGE SCALE GENOMIC DNA]</scope>
    <source>
        <strain evidence="14 15">S9.3A</strain>
    </source>
</reference>
<dbReference type="Pfam" id="PF00512">
    <property type="entry name" value="HisKA"/>
    <property type="match status" value="1"/>
</dbReference>
<comment type="subcellular location">
    <subcellularLocation>
        <location evidence="2">Cell membrane</location>
    </subcellularLocation>
</comment>
<keyword evidence="15" id="KW-1185">Reference proteome</keyword>
<evidence type="ECO:0000313" key="15">
    <source>
        <dbReference type="Proteomes" id="UP000317722"/>
    </source>
</evidence>
<keyword evidence="8 11" id="KW-1133">Transmembrane helix</keyword>
<accession>A0A502D009</accession>
<keyword evidence="4" id="KW-0597">Phosphoprotein</keyword>
<feature type="domain" description="HAMP" evidence="13">
    <location>
        <begin position="198"/>
        <end position="251"/>
    </location>
</feature>
<dbReference type="CDD" id="cd00082">
    <property type="entry name" value="HisKA"/>
    <property type="match status" value="1"/>
</dbReference>
<evidence type="ECO:0000259" key="13">
    <source>
        <dbReference type="PROSITE" id="PS50885"/>
    </source>
</evidence>
<dbReference type="AlphaFoldDB" id="A0A502D009"/>
<evidence type="ECO:0000256" key="8">
    <source>
        <dbReference type="ARBA" id="ARBA00022989"/>
    </source>
</evidence>
<dbReference type="InterPro" id="IPR003661">
    <property type="entry name" value="HisK_dim/P_dom"/>
</dbReference>
<dbReference type="InterPro" id="IPR005467">
    <property type="entry name" value="His_kinase_dom"/>
</dbReference>
<dbReference type="RefSeq" id="WP_140740671.1">
    <property type="nucleotide sequence ID" value="NZ_RCZM01000003.1"/>
</dbReference>
<dbReference type="InterPro" id="IPR050428">
    <property type="entry name" value="TCS_sensor_his_kinase"/>
</dbReference>
<dbReference type="GO" id="GO:0000155">
    <property type="term" value="F:phosphorelay sensor kinase activity"/>
    <property type="evidence" value="ECO:0007669"/>
    <property type="project" value="InterPro"/>
</dbReference>
<sequence>MRFAPIARTARTARFAPTALRQRLVLGGVVVGLVFAALFGAVATWRIHHVEDQAITAALQNRIQLARDEVSIDGSFAPGGGSPKTDLVQVIGPDGKTRGTSLSLAGLPPLTDVGAVRSAPRGVQTRLSLQQPDIDLAVLAVPLRLSSTKDSPAGMGALVVATDAEGFNAASSDLTTLLIGGLACVVIAIGSLSWVLTGRALRSVTRLTESAEAVQPRDLAAGLPIPRGDSELARLVVALNRMLARLDESHAAELAFAANAGHRLRTPVATLRAEAELALRETDPAELTAALERVVHDADQLTSVVDRMLARSRSRSRARDRGPQPVLEVLADARPRWQRQASLVDLELTVRIDDRVTAQTQCVDLVEVVDPIVDNAVRHTPPGETVDIDIRPSDAGPNLLSVCVSNTGEPVPADLAAHVFDAWVSSRDASVAGGLGLWLSRETAREQGGDVFLIEDAGSATTFCVVLPTTDTISWLSDRPSWWPT</sequence>
<keyword evidence="6 11" id="KW-0812">Transmembrane</keyword>
<dbReference type="Gene3D" id="3.30.565.10">
    <property type="entry name" value="Histidine kinase-like ATPase, C-terminal domain"/>
    <property type="match status" value="1"/>
</dbReference>
<dbReference type="SMART" id="SM00304">
    <property type="entry name" value="HAMP"/>
    <property type="match status" value="1"/>
</dbReference>
<proteinExistence type="predicted"/>
<dbReference type="SMART" id="SM00387">
    <property type="entry name" value="HATPase_c"/>
    <property type="match status" value="1"/>
</dbReference>
<dbReference type="SUPFAM" id="SSF55874">
    <property type="entry name" value="ATPase domain of HSP90 chaperone/DNA topoisomerase II/histidine kinase"/>
    <property type="match status" value="1"/>
</dbReference>
<dbReference type="EC" id="2.7.13.3" evidence="3"/>
<dbReference type="InterPro" id="IPR003660">
    <property type="entry name" value="HAMP_dom"/>
</dbReference>
<feature type="domain" description="Histidine kinase" evidence="12">
    <location>
        <begin position="259"/>
        <end position="471"/>
    </location>
</feature>
<evidence type="ECO:0000256" key="1">
    <source>
        <dbReference type="ARBA" id="ARBA00000085"/>
    </source>
</evidence>
<evidence type="ECO:0000256" key="11">
    <source>
        <dbReference type="SAM" id="Phobius"/>
    </source>
</evidence>
<dbReference type="Gene3D" id="1.10.287.130">
    <property type="match status" value="1"/>
</dbReference>
<evidence type="ECO:0000256" key="6">
    <source>
        <dbReference type="ARBA" id="ARBA00022692"/>
    </source>
</evidence>